<dbReference type="STRING" id="1869.MB27_00935"/>
<comment type="caution">
    <text evidence="3">The sequence shown here is derived from an EMBL/GenBank/DDBJ whole genome shotgun (WGS) entry which is preliminary data.</text>
</comment>
<keyword evidence="4" id="KW-1185">Reference proteome</keyword>
<dbReference type="EMBL" id="JRTT01000001">
    <property type="protein sequence ID" value="KHD79215.1"/>
    <property type="molecule type" value="Genomic_DNA"/>
</dbReference>
<gene>
    <name evidence="3" type="ORF">MB27_00935</name>
</gene>
<dbReference type="AlphaFoldDB" id="A0A0A6USW7"/>
<reference evidence="3 4" key="1">
    <citation type="submission" date="2014-10" db="EMBL/GenBank/DDBJ databases">
        <title>Draft genome sequence of Actinoplanes utahensis NRRL 12052.</title>
        <authorList>
            <person name="Velasco-Bucheli B."/>
            <person name="del Cerro C."/>
            <person name="Hormigo D."/>
            <person name="Garcia J.L."/>
            <person name="Acebal C."/>
            <person name="Arroyo M."/>
            <person name="de la Mata I."/>
        </authorList>
    </citation>
    <scope>NUCLEOTIDE SEQUENCE [LARGE SCALE GENOMIC DNA]</scope>
    <source>
        <strain evidence="3 4">NRRL 12052</strain>
    </source>
</reference>
<evidence type="ECO:0000256" key="2">
    <source>
        <dbReference type="SAM" id="SignalP"/>
    </source>
</evidence>
<proteinExistence type="predicted"/>
<evidence type="ECO:0000313" key="3">
    <source>
        <dbReference type="EMBL" id="KHD79215.1"/>
    </source>
</evidence>
<feature type="signal peptide" evidence="2">
    <location>
        <begin position="1"/>
        <end position="25"/>
    </location>
</feature>
<organism evidence="3 4">
    <name type="scientific">Actinoplanes utahensis</name>
    <dbReference type="NCBI Taxonomy" id="1869"/>
    <lineage>
        <taxon>Bacteria</taxon>
        <taxon>Bacillati</taxon>
        <taxon>Actinomycetota</taxon>
        <taxon>Actinomycetes</taxon>
        <taxon>Micromonosporales</taxon>
        <taxon>Micromonosporaceae</taxon>
        <taxon>Actinoplanes</taxon>
    </lineage>
</organism>
<dbReference type="Proteomes" id="UP000054537">
    <property type="component" value="Unassembled WGS sequence"/>
</dbReference>
<evidence type="ECO:0000256" key="1">
    <source>
        <dbReference type="SAM" id="MobiDB-lite"/>
    </source>
</evidence>
<accession>A0A0A6USW7</accession>
<feature type="chain" id="PRO_5002032991" evidence="2">
    <location>
        <begin position="26"/>
        <end position="240"/>
    </location>
</feature>
<evidence type="ECO:0000313" key="4">
    <source>
        <dbReference type="Proteomes" id="UP000054537"/>
    </source>
</evidence>
<protein>
    <submittedName>
        <fullName evidence="3">Uncharacterized protein</fullName>
    </submittedName>
</protein>
<keyword evidence="2" id="KW-0732">Signal</keyword>
<sequence length="240" mass="25419">MTRGLITACAGLVAGATFGAGPALAGGSTWYPQGHVLGYYGSMGGCNSYASTLALWADDFDCSYRPHWVAAQPYALIVQQPVTLSVAVPVVTQPDSGEDEWEAPAKPAPAVKEPEPEPAPPMKEPEPAAEPATVQVRPAVEEPVVKPYKKPKMTKLKPTATKPQKHVRATADDDEQCTTVVAHCADVQTVTLSTPVVQPIVRPIVPLAQPIVRPIVPLAQPVVPLRPLAVPFHNACGPCY</sequence>
<feature type="region of interest" description="Disordered" evidence="1">
    <location>
        <begin position="94"/>
        <end position="132"/>
    </location>
</feature>
<name>A0A0A6USW7_ACTUT</name>